<dbReference type="WBParaSite" id="nRc.2.0.1.t33473-RA">
    <property type="protein sequence ID" value="nRc.2.0.1.t33473-RA"/>
    <property type="gene ID" value="nRc.2.0.1.g33473"/>
</dbReference>
<reference evidence="2" key="1">
    <citation type="submission" date="2022-11" db="UniProtKB">
        <authorList>
            <consortium name="WormBaseParasite"/>
        </authorList>
    </citation>
    <scope>IDENTIFICATION</scope>
</reference>
<dbReference type="AlphaFoldDB" id="A0A915K564"/>
<name>A0A915K564_ROMCU</name>
<evidence type="ECO:0000313" key="2">
    <source>
        <dbReference type="WBParaSite" id="nRc.2.0.1.t33473-RA"/>
    </source>
</evidence>
<accession>A0A915K564</accession>
<sequence>MSKESGPITLHGQKSFENESSAIWISKLVLMRYSFGV</sequence>
<organism evidence="1 2">
    <name type="scientific">Romanomermis culicivorax</name>
    <name type="common">Nematode worm</name>
    <dbReference type="NCBI Taxonomy" id="13658"/>
    <lineage>
        <taxon>Eukaryota</taxon>
        <taxon>Metazoa</taxon>
        <taxon>Ecdysozoa</taxon>
        <taxon>Nematoda</taxon>
        <taxon>Enoplea</taxon>
        <taxon>Dorylaimia</taxon>
        <taxon>Mermithida</taxon>
        <taxon>Mermithoidea</taxon>
        <taxon>Mermithidae</taxon>
        <taxon>Romanomermis</taxon>
    </lineage>
</organism>
<protein>
    <submittedName>
        <fullName evidence="2">Uncharacterized protein</fullName>
    </submittedName>
</protein>
<proteinExistence type="predicted"/>
<keyword evidence="1" id="KW-1185">Reference proteome</keyword>
<evidence type="ECO:0000313" key="1">
    <source>
        <dbReference type="Proteomes" id="UP000887565"/>
    </source>
</evidence>
<dbReference type="Proteomes" id="UP000887565">
    <property type="component" value="Unplaced"/>
</dbReference>